<feature type="coiled-coil region" evidence="12">
    <location>
        <begin position="257"/>
        <end position="424"/>
    </location>
</feature>
<evidence type="ECO:0000313" key="15">
    <source>
        <dbReference type="EMBL" id="EMD38703.1"/>
    </source>
</evidence>
<keyword evidence="9" id="KW-0539">Nucleus</keyword>
<evidence type="ECO:0000256" key="1">
    <source>
        <dbReference type="ARBA" id="ARBA00004123"/>
    </source>
</evidence>
<keyword evidence="5" id="KW-0132">Cell division</keyword>
<evidence type="ECO:0000313" key="16">
    <source>
        <dbReference type="Proteomes" id="UP000016930"/>
    </source>
</evidence>
<comment type="similarity">
    <text evidence="3">Belongs to the NUF2 family.</text>
</comment>
<evidence type="ECO:0000256" key="5">
    <source>
        <dbReference type="ARBA" id="ARBA00022618"/>
    </source>
</evidence>
<evidence type="ECO:0000259" key="14">
    <source>
        <dbReference type="Pfam" id="PF18595"/>
    </source>
</evidence>
<dbReference type="PANTHER" id="PTHR21650">
    <property type="entry name" value="MEMBRALIN/KINETOCHORE PROTEIN NUF2"/>
    <property type="match status" value="1"/>
</dbReference>
<comment type="subcellular location">
    <subcellularLocation>
        <location evidence="2">Chromosome</location>
        <location evidence="2">Centromere</location>
        <location evidence="2">Kinetochore</location>
    </subcellularLocation>
    <subcellularLocation>
        <location evidence="1">Nucleus</location>
    </subcellularLocation>
</comment>
<proteinExistence type="inferred from homology"/>
<evidence type="ECO:0000256" key="10">
    <source>
        <dbReference type="ARBA" id="ARBA00023306"/>
    </source>
</evidence>
<evidence type="ECO:0000256" key="6">
    <source>
        <dbReference type="ARBA" id="ARBA00022776"/>
    </source>
</evidence>
<dbReference type="OrthoDB" id="8194677at2759"/>
<feature type="domain" description="Kinetochore protein Nuf2 N-terminal" evidence="13">
    <location>
        <begin position="5"/>
        <end position="136"/>
    </location>
</feature>
<dbReference type="HOGENOM" id="CLU_025461_1_0_1"/>
<dbReference type="InterPro" id="IPR038275">
    <property type="entry name" value="Nuf2_N_sf"/>
</dbReference>
<dbReference type="GO" id="GO:0007052">
    <property type="term" value="P:mitotic spindle organization"/>
    <property type="evidence" value="ECO:0007669"/>
    <property type="project" value="TreeGrafter"/>
</dbReference>
<dbReference type="GO" id="GO:0045132">
    <property type="term" value="P:meiotic chromosome segregation"/>
    <property type="evidence" value="ECO:0007669"/>
    <property type="project" value="TreeGrafter"/>
</dbReference>
<dbReference type="GO" id="GO:0051301">
    <property type="term" value="P:cell division"/>
    <property type="evidence" value="ECO:0007669"/>
    <property type="project" value="UniProtKB-KW"/>
</dbReference>
<evidence type="ECO:0000256" key="12">
    <source>
        <dbReference type="SAM" id="Coils"/>
    </source>
</evidence>
<dbReference type="EMBL" id="KB445795">
    <property type="protein sequence ID" value="EMD38703.1"/>
    <property type="molecule type" value="Genomic_DNA"/>
</dbReference>
<keyword evidence="6" id="KW-0498">Mitosis</keyword>
<dbReference type="Pfam" id="PF18595">
    <property type="entry name" value="Nuf2_DHR10-like"/>
    <property type="match status" value="1"/>
</dbReference>
<evidence type="ECO:0000259" key="13">
    <source>
        <dbReference type="Pfam" id="PF03800"/>
    </source>
</evidence>
<dbReference type="GO" id="GO:0051315">
    <property type="term" value="P:attachment of mitotic spindle microtubules to kinetochore"/>
    <property type="evidence" value="ECO:0007669"/>
    <property type="project" value="TreeGrafter"/>
</dbReference>
<dbReference type="STRING" id="914234.M2QNS0"/>
<dbReference type="GO" id="GO:0044877">
    <property type="term" value="F:protein-containing complex binding"/>
    <property type="evidence" value="ECO:0007669"/>
    <property type="project" value="TreeGrafter"/>
</dbReference>
<keyword evidence="11" id="KW-0137">Centromere</keyword>
<keyword evidence="4" id="KW-0158">Chromosome</keyword>
<evidence type="ECO:0000256" key="3">
    <source>
        <dbReference type="ARBA" id="ARBA00005498"/>
    </source>
</evidence>
<dbReference type="Pfam" id="PF03800">
    <property type="entry name" value="Nuf2"/>
    <property type="match status" value="1"/>
</dbReference>
<dbReference type="InterPro" id="IPR041112">
    <property type="entry name" value="Nuf2_DHR10-like"/>
</dbReference>
<dbReference type="GO" id="GO:0031262">
    <property type="term" value="C:Ndc80 complex"/>
    <property type="evidence" value="ECO:0007669"/>
    <property type="project" value="InterPro"/>
</dbReference>
<dbReference type="PANTHER" id="PTHR21650:SF2">
    <property type="entry name" value="KINETOCHORE PROTEIN NUF2"/>
    <property type="match status" value="1"/>
</dbReference>
<dbReference type="GO" id="GO:0005634">
    <property type="term" value="C:nucleus"/>
    <property type="evidence" value="ECO:0007669"/>
    <property type="project" value="UniProtKB-SubCell"/>
</dbReference>
<evidence type="ECO:0000256" key="11">
    <source>
        <dbReference type="ARBA" id="ARBA00023328"/>
    </source>
</evidence>
<accession>M2QNS0</accession>
<dbReference type="GO" id="GO:0051383">
    <property type="term" value="P:kinetochore organization"/>
    <property type="evidence" value="ECO:0007669"/>
    <property type="project" value="TreeGrafter"/>
</dbReference>
<evidence type="ECO:0000256" key="7">
    <source>
        <dbReference type="ARBA" id="ARBA00022838"/>
    </source>
</evidence>
<dbReference type="AlphaFoldDB" id="M2QNS0"/>
<gene>
    <name evidence="15" type="ORF">CERSUDRAFT_123243</name>
</gene>
<protein>
    <submittedName>
        <fullName evidence="15">Uncharacterized protein</fullName>
    </submittedName>
</protein>
<keyword evidence="7" id="KW-0995">Kinetochore</keyword>
<evidence type="ECO:0000256" key="9">
    <source>
        <dbReference type="ARBA" id="ARBA00023242"/>
    </source>
</evidence>
<organism evidence="15 16">
    <name type="scientific">Ceriporiopsis subvermispora (strain B)</name>
    <name type="common">White-rot fungus</name>
    <name type="synonym">Gelatoporia subvermispora</name>
    <dbReference type="NCBI Taxonomy" id="914234"/>
    <lineage>
        <taxon>Eukaryota</taxon>
        <taxon>Fungi</taxon>
        <taxon>Dikarya</taxon>
        <taxon>Basidiomycota</taxon>
        <taxon>Agaricomycotina</taxon>
        <taxon>Agaricomycetes</taxon>
        <taxon>Polyporales</taxon>
        <taxon>Gelatoporiaceae</taxon>
        <taxon>Gelatoporia</taxon>
    </lineage>
</organism>
<dbReference type="InterPro" id="IPR005549">
    <property type="entry name" value="Kinetochore_Nuf2_N"/>
</dbReference>
<keyword evidence="16" id="KW-1185">Reference proteome</keyword>
<evidence type="ECO:0000256" key="4">
    <source>
        <dbReference type="ARBA" id="ARBA00022454"/>
    </source>
</evidence>
<keyword evidence="10" id="KW-0131">Cell cycle</keyword>
<dbReference type="Proteomes" id="UP000016930">
    <property type="component" value="Unassembled WGS sequence"/>
</dbReference>
<evidence type="ECO:0000256" key="2">
    <source>
        <dbReference type="ARBA" id="ARBA00004629"/>
    </source>
</evidence>
<name>M2QNS0_CERS8</name>
<keyword evidence="8 12" id="KW-0175">Coiled coil</keyword>
<evidence type="ECO:0000256" key="8">
    <source>
        <dbReference type="ARBA" id="ARBA00023054"/>
    </source>
</evidence>
<feature type="domain" description="Nuf2 DHR10-like" evidence="14">
    <location>
        <begin position="255"/>
        <end position="370"/>
    </location>
</feature>
<dbReference type="Gene3D" id="1.10.418.60">
    <property type="entry name" value="Ncd80 complex, Nuf2 subunit"/>
    <property type="match status" value="1"/>
</dbReference>
<sequence>MSGQFWFPALPIPEIVEAFSNWGYTVSPEQIARPSPEFVLGIYSACLEQVTGMTQDALQPPVDTALATLENPDLYTQSLSHALLLYHLQRFANAAKIRDFSAKDVYAPEPERTRSIFSAFINFVKFTEQNEFFVNGLREKSSSVLKEREKVSRHLAEVQQKVAVIKARRAEDEPKCEALHQENSAIAAELISKKEDHHNLLQDVDSLKLEKKTLVKSKEGVIQETSLVTDSIDRTRARIVQSPDRIRRNITAMNTTAAEEKKTIALAEAKIRELQAKIAALLNIEKDVRSCVEQLQTIEKEMYALDVAQKELTDQKDHLDQKKGERTELLMRRERVHKQLSNAQEKLERAERHAQDKRLASQQTIERLKQEYEEMAVERRDNDKQVEELRAEAVEIERKMAEHLKKSQAELNELLVEYWRLRHETEVYMETLANKLGIQVTST</sequence>
<reference evidence="15 16" key="1">
    <citation type="journal article" date="2012" name="Proc. Natl. Acad. Sci. U.S.A.">
        <title>Comparative genomics of Ceriporiopsis subvermispora and Phanerochaete chrysosporium provide insight into selective ligninolysis.</title>
        <authorList>
            <person name="Fernandez-Fueyo E."/>
            <person name="Ruiz-Duenas F.J."/>
            <person name="Ferreira P."/>
            <person name="Floudas D."/>
            <person name="Hibbett D.S."/>
            <person name="Canessa P."/>
            <person name="Larrondo L.F."/>
            <person name="James T.Y."/>
            <person name="Seelenfreund D."/>
            <person name="Lobos S."/>
            <person name="Polanco R."/>
            <person name="Tello M."/>
            <person name="Honda Y."/>
            <person name="Watanabe T."/>
            <person name="Watanabe T."/>
            <person name="Ryu J.S."/>
            <person name="Kubicek C.P."/>
            <person name="Schmoll M."/>
            <person name="Gaskell J."/>
            <person name="Hammel K.E."/>
            <person name="St John F.J."/>
            <person name="Vanden Wymelenberg A."/>
            <person name="Sabat G."/>
            <person name="Splinter BonDurant S."/>
            <person name="Syed K."/>
            <person name="Yadav J.S."/>
            <person name="Doddapaneni H."/>
            <person name="Subramanian V."/>
            <person name="Lavin J.L."/>
            <person name="Oguiza J.A."/>
            <person name="Perez G."/>
            <person name="Pisabarro A.G."/>
            <person name="Ramirez L."/>
            <person name="Santoyo F."/>
            <person name="Master E."/>
            <person name="Coutinho P.M."/>
            <person name="Henrissat B."/>
            <person name="Lombard V."/>
            <person name="Magnuson J.K."/>
            <person name="Kuees U."/>
            <person name="Hori C."/>
            <person name="Igarashi K."/>
            <person name="Samejima M."/>
            <person name="Held B.W."/>
            <person name="Barry K.W."/>
            <person name="LaButti K.M."/>
            <person name="Lapidus A."/>
            <person name="Lindquist E.A."/>
            <person name="Lucas S.M."/>
            <person name="Riley R."/>
            <person name="Salamov A.A."/>
            <person name="Hoffmeister D."/>
            <person name="Schwenk D."/>
            <person name="Hadar Y."/>
            <person name="Yarden O."/>
            <person name="de Vries R.P."/>
            <person name="Wiebenga A."/>
            <person name="Stenlid J."/>
            <person name="Eastwood D."/>
            <person name="Grigoriev I.V."/>
            <person name="Berka R.M."/>
            <person name="Blanchette R.A."/>
            <person name="Kersten P."/>
            <person name="Martinez A.T."/>
            <person name="Vicuna R."/>
            <person name="Cullen D."/>
        </authorList>
    </citation>
    <scope>NUCLEOTIDE SEQUENCE [LARGE SCALE GENOMIC DNA]</scope>
    <source>
        <strain evidence="15 16">B</strain>
    </source>
</reference>